<proteinExistence type="predicted"/>
<dbReference type="GO" id="GO:0016042">
    <property type="term" value="P:lipid catabolic process"/>
    <property type="evidence" value="ECO:0007669"/>
    <property type="project" value="InterPro"/>
</dbReference>
<feature type="chain" id="PRO_5015665882" evidence="1">
    <location>
        <begin position="27"/>
        <end position="325"/>
    </location>
</feature>
<dbReference type="InterPro" id="IPR029058">
    <property type="entry name" value="AB_hydrolase_fold"/>
</dbReference>
<organism evidence="2 3">
    <name type="scientific">Rhodococcus oxybenzonivorans</name>
    <dbReference type="NCBI Taxonomy" id="1990687"/>
    <lineage>
        <taxon>Bacteria</taxon>
        <taxon>Bacillati</taxon>
        <taxon>Actinomycetota</taxon>
        <taxon>Actinomycetes</taxon>
        <taxon>Mycobacteriales</taxon>
        <taxon>Nocardiaceae</taxon>
        <taxon>Rhodococcus</taxon>
    </lineage>
</organism>
<dbReference type="AlphaFoldDB" id="A0A2S2BW04"/>
<dbReference type="Pfam" id="PF01674">
    <property type="entry name" value="Lipase_2"/>
    <property type="match status" value="1"/>
</dbReference>
<feature type="signal peptide" evidence="1">
    <location>
        <begin position="1"/>
        <end position="26"/>
    </location>
</feature>
<keyword evidence="1" id="KW-0732">Signal</keyword>
<protein>
    <submittedName>
        <fullName evidence="2">Lipase</fullName>
    </submittedName>
</protein>
<reference evidence="2 3" key="1">
    <citation type="submission" date="2017-05" db="EMBL/GenBank/DDBJ databases">
        <title>Isolation of Rhodococcus sp. S2-17 biodegrading of BP-3.</title>
        <authorList>
            <person name="Lee Y."/>
            <person name="Kim K.H."/>
            <person name="Chun B.H."/>
            <person name="Jung H.S."/>
            <person name="Jeon C.O."/>
        </authorList>
    </citation>
    <scope>NUCLEOTIDE SEQUENCE [LARGE SCALE GENOMIC DNA]</scope>
    <source>
        <strain evidence="2 3">S2-17</strain>
    </source>
</reference>
<dbReference type="GO" id="GO:0016298">
    <property type="term" value="F:lipase activity"/>
    <property type="evidence" value="ECO:0007669"/>
    <property type="project" value="TreeGrafter"/>
</dbReference>
<gene>
    <name evidence="2" type="ORF">CBI38_15930</name>
</gene>
<dbReference type="InterPro" id="IPR002918">
    <property type="entry name" value="Lipase_EstA/Esterase_EstB"/>
</dbReference>
<sequence length="325" mass="33543">MNLRGVVTVAACVALLFSAGLTTAQAEDVPASGLEVPAGVGVPQSARSAAAAYAEAHPGSAPAGSNDFSCTPAPEHPEPVVLAHGTDASAYTDWAALSPLLAADGYCVFALNYGGKPGADTYGTEDIVDSAGEFGRFVAQVRESTGAEKVDVVGYSQGANVSRYYVNKLGGARFVDQWVGLASPSYGGVMFGLAPMFQALPGGPDVVTELTSVAVGQQMQGSPFMTELNAGGDTVPGVSYTTVSSRYDEMIQPFSNMALHGDGAVNLVIQDLCPQDGSGHFRAPYDPFALDLIRTALDPNAIPIARCEFVPIGADIPQVVVDSNF</sequence>
<dbReference type="RefSeq" id="WP_109330260.1">
    <property type="nucleotide sequence ID" value="NZ_CP021354.1"/>
</dbReference>
<evidence type="ECO:0000313" key="3">
    <source>
        <dbReference type="Proteomes" id="UP000245711"/>
    </source>
</evidence>
<evidence type="ECO:0000256" key="1">
    <source>
        <dbReference type="SAM" id="SignalP"/>
    </source>
</evidence>
<dbReference type="PANTHER" id="PTHR32015">
    <property type="entry name" value="FASTING INDUCED LIPASE"/>
    <property type="match status" value="1"/>
</dbReference>
<name>A0A2S2BW04_9NOCA</name>
<keyword evidence="3" id="KW-1185">Reference proteome</keyword>
<dbReference type="KEGG" id="roz:CBI38_15930"/>
<dbReference type="Gene3D" id="3.40.50.1820">
    <property type="entry name" value="alpha/beta hydrolase"/>
    <property type="match status" value="1"/>
</dbReference>
<accession>A0A2S2BW04</accession>
<dbReference type="EMBL" id="CP021354">
    <property type="protein sequence ID" value="AWK72820.1"/>
    <property type="molecule type" value="Genomic_DNA"/>
</dbReference>
<dbReference type="PANTHER" id="PTHR32015:SF1">
    <property type="entry name" value="LIPASE"/>
    <property type="match status" value="1"/>
</dbReference>
<dbReference type="Proteomes" id="UP000245711">
    <property type="component" value="Chromosome"/>
</dbReference>
<dbReference type="OrthoDB" id="8871309at2"/>
<dbReference type="SUPFAM" id="SSF53474">
    <property type="entry name" value="alpha/beta-Hydrolases"/>
    <property type="match status" value="1"/>
</dbReference>
<evidence type="ECO:0000313" key="2">
    <source>
        <dbReference type="EMBL" id="AWK72820.1"/>
    </source>
</evidence>